<feature type="chain" id="PRO_5036485915" description="Immunoglobulin domain-containing protein" evidence="5">
    <location>
        <begin position="31"/>
        <end position="216"/>
    </location>
</feature>
<keyword evidence="4" id="KW-0472">Membrane</keyword>
<feature type="domain" description="Immunoglobulin" evidence="6">
    <location>
        <begin position="40"/>
        <end position="124"/>
    </location>
</feature>
<keyword evidence="3" id="KW-0393">Immunoglobulin domain</keyword>
<dbReference type="PANTHER" id="PTHR11738">
    <property type="entry name" value="MHC CLASS I NK CELL RECEPTOR"/>
    <property type="match status" value="1"/>
</dbReference>
<evidence type="ECO:0000256" key="2">
    <source>
        <dbReference type="ARBA" id="ARBA00023157"/>
    </source>
</evidence>
<dbReference type="GeneTree" id="ENSGT01100000263478"/>
<dbReference type="InterPro" id="IPR036179">
    <property type="entry name" value="Ig-like_dom_sf"/>
</dbReference>
<name>A0A8V0XQQ7_CHICK</name>
<proteinExistence type="predicted"/>
<dbReference type="SUPFAM" id="SSF48726">
    <property type="entry name" value="Immunoglobulin"/>
    <property type="match status" value="1"/>
</dbReference>
<evidence type="ECO:0000313" key="8">
    <source>
        <dbReference type="Proteomes" id="UP000000539"/>
    </source>
</evidence>
<evidence type="ECO:0000256" key="4">
    <source>
        <dbReference type="SAM" id="Phobius"/>
    </source>
</evidence>
<dbReference type="PANTHER" id="PTHR11738:SF186">
    <property type="entry name" value="OSTEOCLAST-ASSOCIATED IMMUNOGLOBULIN-LIKE RECEPTOR"/>
    <property type="match status" value="1"/>
</dbReference>
<dbReference type="InterPro" id="IPR013783">
    <property type="entry name" value="Ig-like_fold"/>
</dbReference>
<feature type="transmembrane region" description="Helical" evidence="4">
    <location>
        <begin position="177"/>
        <end position="199"/>
    </location>
</feature>
<keyword evidence="4" id="KW-0812">Transmembrane</keyword>
<evidence type="ECO:0000313" key="7">
    <source>
        <dbReference type="Ensembl" id="ENSGALP00010008260.1"/>
    </source>
</evidence>
<dbReference type="InterPro" id="IPR003599">
    <property type="entry name" value="Ig_sub"/>
</dbReference>
<keyword evidence="8" id="KW-1185">Reference proteome</keyword>
<feature type="signal peptide" evidence="5">
    <location>
        <begin position="1"/>
        <end position="30"/>
    </location>
</feature>
<reference evidence="7" key="1">
    <citation type="submission" date="2020-11" db="EMBL/GenBank/DDBJ databases">
        <title>Gallus gallus (Chicken) genome, bGalGal1, GRCg7b, maternal haplotype autosomes + Z &amp; W.</title>
        <authorList>
            <person name="Warren W."/>
            <person name="Formenti G."/>
            <person name="Fedrigo O."/>
            <person name="Haase B."/>
            <person name="Mountcastle J."/>
            <person name="Balacco J."/>
            <person name="Tracey A."/>
            <person name="Schneider V."/>
            <person name="Okimoto R."/>
            <person name="Cheng H."/>
            <person name="Hawken R."/>
            <person name="Howe K."/>
            <person name="Jarvis E.D."/>
        </authorList>
    </citation>
    <scope>NUCLEOTIDE SEQUENCE [LARGE SCALE GENOMIC DNA]</scope>
    <source>
        <strain evidence="7">Broiler</strain>
    </source>
</reference>
<dbReference type="Ensembl" id="ENSGALT00010014026.1">
    <property type="protein sequence ID" value="ENSGALP00010008260.1"/>
    <property type="gene ID" value="ENSGALG00010005870.1"/>
</dbReference>
<dbReference type="InterPro" id="IPR050412">
    <property type="entry name" value="Ig-like_Receptors_ImmuneReg"/>
</dbReference>
<evidence type="ECO:0000259" key="6">
    <source>
        <dbReference type="SMART" id="SM00409"/>
    </source>
</evidence>
<evidence type="ECO:0000256" key="1">
    <source>
        <dbReference type="ARBA" id="ARBA00022729"/>
    </source>
</evidence>
<keyword evidence="2" id="KW-1015">Disulfide bond</keyword>
<dbReference type="GO" id="GO:0002764">
    <property type="term" value="P:immune response-regulating signaling pathway"/>
    <property type="evidence" value="ECO:0000318"/>
    <property type="project" value="GO_Central"/>
</dbReference>
<dbReference type="SMART" id="SM00409">
    <property type="entry name" value="IG"/>
    <property type="match status" value="1"/>
</dbReference>
<keyword evidence="4" id="KW-1133">Transmembrane helix</keyword>
<reference evidence="7" key="2">
    <citation type="submission" date="2025-08" db="UniProtKB">
        <authorList>
            <consortium name="Ensembl"/>
        </authorList>
    </citation>
    <scope>IDENTIFICATION</scope>
    <source>
        <strain evidence="7">broiler</strain>
    </source>
</reference>
<dbReference type="Gene3D" id="2.60.40.10">
    <property type="entry name" value="Immunoglobulins"/>
    <property type="match status" value="1"/>
</dbReference>
<reference evidence="7" key="3">
    <citation type="submission" date="2025-09" db="UniProtKB">
        <authorList>
            <consortium name="Ensembl"/>
        </authorList>
    </citation>
    <scope>IDENTIFICATION</scope>
    <source>
        <strain evidence="7">broiler</strain>
    </source>
</reference>
<keyword evidence="1 5" id="KW-0732">Signal</keyword>
<organism evidence="7 8">
    <name type="scientific">Gallus gallus</name>
    <name type="common">Chicken</name>
    <dbReference type="NCBI Taxonomy" id="9031"/>
    <lineage>
        <taxon>Eukaryota</taxon>
        <taxon>Metazoa</taxon>
        <taxon>Chordata</taxon>
        <taxon>Craniata</taxon>
        <taxon>Vertebrata</taxon>
        <taxon>Euteleostomi</taxon>
        <taxon>Archelosauria</taxon>
        <taxon>Archosauria</taxon>
        <taxon>Dinosauria</taxon>
        <taxon>Saurischia</taxon>
        <taxon>Theropoda</taxon>
        <taxon>Coelurosauria</taxon>
        <taxon>Aves</taxon>
        <taxon>Neognathae</taxon>
        <taxon>Galloanserae</taxon>
        <taxon>Galliformes</taxon>
        <taxon>Phasianidae</taxon>
        <taxon>Phasianinae</taxon>
        <taxon>Gallus</taxon>
    </lineage>
</organism>
<evidence type="ECO:0000256" key="5">
    <source>
        <dbReference type="SAM" id="SignalP"/>
    </source>
</evidence>
<dbReference type="AlphaFoldDB" id="A0A8V0XQQ7"/>
<sequence length="216" mass="23930">MIAFLPASLSLTFLLCFSLISLLSFPLSSSFSSQSSFTLLLHQGVSLGDNVTLRCHLPRLAARVWLYREGDWSYNKGKKKDQDAAEFSFVGTLQEHAGRYRCQYWVSESAEVSVKSDPVELVLTGEDTGDTPHLHAPPVMDGWLCVCIQSAWGLWLAIGTPKLPYPTGAEEQSRANLVMALVRGFVAALVFGLGVFFVIDARNLWIRRDDNCGEQV</sequence>
<evidence type="ECO:0000256" key="3">
    <source>
        <dbReference type="ARBA" id="ARBA00023319"/>
    </source>
</evidence>
<dbReference type="FunFam" id="2.60.40.10:FF:000049">
    <property type="entry name" value="Leukocyte immunoglobulin-like receptor subfamily B member 1"/>
    <property type="match status" value="1"/>
</dbReference>
<dbReference type="Proteomes" id="UP000000539">
    <property type="component" value="Chromosome 31"/>
</dbReference>
<protein>
    <recommendedName>
        <fullName evidence="6">Immunoglobulin domain-containing protein</fullName>
    </recommendedName>
</protein>
<accession>A0A8V0XQQ7</accession>